<feature type="domain" description="VOC" evidence="1">
    <location>
        <begin position="2"/>
        <end position="125"/>
    </location>
</feature>
<dbReference type="InterPro" id="IPR029068">
    <property type="entry name" value="Glyas_Bleomycin-R_OHBP_Dase"/>
</dbReference>
<evidence type="ECO:0000259" key="1">
    <source>
        <dbReference type="PROSITE" id="PS51819"/>
    </source>
</evidence>
<dbReference type="PROSITE" id="PS51819">
    <property type="entry name" value="VOC"/>
    <property type="match status" value="1"/>
</dbReference>
<dbReference type="Pfam" id="PF00903">
    <property type="entry name" value="Glyoxalase"/>
    <property type="match status" value="1"/>
</dbReference>
<organism evidence="2">
    <name type="scientific">hydrothermal vent metagenome</name>
    <dbReference type="NCBI Taxonomy" id="652676"/>
    <lineage>
        <taxon>unclassified sequences</taxon>
        <taxon>metagenomes</taxon>
        <taxon>ecological metagenomes</taxon>
    </lineage>
</organism>
<name>A0A3B1CM24_9ZZZZ</name>
<dbReference type="PANTHER" id="PTHR36503:SF3">
    <property type="entry name" value="BLR0126 PROTEIN"/>
    <property type="match status" value="1"/>
</dbReference>
<dbReference type="EMBL" id="UOGC01000059">
    <property type="protein sequence ID" value="VAX17767.1"/>
    <property type="molecule type" value="Genomic_DNA"/>
</dbReference>
<evidence type="ECO:0000313" key="2">
    <source>
        <dbReference type="EMBL" id="VAX17767.1"/>
    </source>
</evidence>
<dbReference type="PANTHER" id="PTHR36503">
    <property type="entry name" value="BLR2520 PROTEIN"/>
    <property type="match status" value="1"/>
</dbReference>
<dbReference type="Gene3D" id="3.10.180.10">
    <property type="entry name" value="2,3-Dihydroxybiphenyl 1,2-Dioxygenase, domain 1"/>
    <property type="match status" value="1"/>
</dbReference>
<accession>A0A3B1CM24</accession>
<dbReference type="SUPFAM" id="SSF54593">
    <property type="entry name" value="Glyoxalase/Bleomycin resistance protein/Dihydroxybiphenyl dioxygenase"/>
    <property type="match status" value="1"/>
</dbReference>
<dbReference type="InterPro" id="IPR037523">
    <property type="entry name" value="VOC_core"/>
</dbReference>
<sequence length="126" mass="13822">MSLDAIGIASGNMQKSVEFYQLMGVSIKEIGAGADHMEGTTASGVRIMLDSFELMKKINPEWKEPTGAGLVLCFKQDSPNDVNELFLKVTEAGFKSVKNPWDAFWGQRYASVQDPDGNQIDIFASL</sequence>
<dbReference type="AlphaFoldDB" id="A0A3B1CM24"/>
<protein>
    <recommendedName>
        <fullName evidence="1">VOC domain-containing protein</fullName>
    </recommendedName>
</protein>
<reference evidence="2" key="1">
    <citation type="submission" date="2018-06" db="EMBL/GenBank/DDBJ databases">
        <authorList>
            <person name="Zhirakovskaya E."/>
        </authorList>
    </citation>
    <scope>NUCLEOTIDE SEQUENCE</scope>
</reference>
<proteinExistence type="predicted"/>
<dbReference type="InterPro" id="IPR004360">
    <property type="entry name" value="Glyas_Fos-R_dOase_dom"/>
</dbReference>
<gene>
    <name evidence="2" type="ORF">MNBD_NITROSPINAE01-8</name>
</gene>